<dbReference type="AlphaFoldDB" id="A0A2V4TIU7"/>
<protein>
    <submittedName>
        <fullName evidence="1">Uncharacterized protein</fullName>
    </submittedName>
</protein>
<comment type="caution">
    <text evidence="1">The sequence shown here is derived from an EMBL/GenBank/DDBJ whole genome shotgun (WGS) entry which is preliminary data.</text>
</comment>
<evidence type="ECO:0000313" key="2">
    <source>
        <dbReference type="Proteomes" id="UP000247772"/>
    </source>
</evidence>
<sequence length="78" mass="9341">MPCHHLRDMPAIRWKTENLRKFAHAINSALPIRKHSCVKHLRRLIEVVIAASGFDWRSSQFFPRIRLRERLLEHEVSM</sequence>
<dbReference type="Proteomes" id="UP000247772">
    <property type="component" value="Unassembled WGS sequence"/>
</dbReference>
<proteinExistence type="predicted"/>
<name>A0A2V4TIU7_9BURK</name>
<gene>
    <name evidence="1" type="ORF">C7410_14131</name>
</gene>
<reference evidence="1 2" key="1">
    <citation type="submission" date="2018-06" db="EMBL/GenBank/DDBJ databases">
        <title>Genomic Encyclopedia of Type Strains, Phase IV (KMG-V): Genome sequencing to study the core and pangenomes of soil and plant-associated prokaryotes.</title>
        <authorList>
            <person name="Whitman W."/>
        </authorList>
    </citation>
    <scope>NUCLEOTIDE SEQUENCE [LARGE SCALE GENOMIC DNA]</scope>
    <source>
        <strain evidence="1 2">SRCL-318</strain>
    </source>
</reference>
<dbReference type="EMBL" id="QJSQ01000041">
    <property type="protein sequence ID" value="PYE14098.1"/>
    <property type="molecule type" value="Genomic_DNA"/>
</dbReference>
<organism evidence="1 2">
    <name type="scientific">Paraburkholderia silvatlantica</name>
    <dbReference type="NCBI Taxonomy" id="321895"/>
    <lineage>
        <taxon>Bacteria</taxon>
        <taxon>Pseudomonadati</taxon>
        <taxon>Pseudomonadota</taxon>
        <taxon>Betaproteobacteria</taxon>
        <taxon>Burkholderiales</taxon>
        <taxon>Burkholderiaceae</taxon>
        <taxon>Paraburkholderia</taxon>
    </lineage>
</organism>
<accession>A0A2V4TIU7</accession>
<evidence type="ECO:0000313" key="1">
    <source>
        <dbReference type="EMBL" id="PYE14098.1"/>
    </source>
</evidence>